<name>A0A4R4DXM3_9BACT</name>
<comment type="caution">
    <text evidence="2">The sequence shown here is derived from an EMBL/GenBank/DDBJ whole genome shotgun (WGS) entry which is preliminary data.</text>
</comment>
<dbReference type="InterPro" id="IPR051396">
    <property type="entry name" value="Bact_Antivir_Def_Nuclease"/>
</dbReference>
<dbReference type="Pfam" id="PF13304">
    <property type="entry name" value="AAA_21"/>
    <property type="match status" value="1"/>
</dbReference>
<dbReference type="Gene3D" id="3.40.50.300">
    <property type="entry name" value="P-loop containing nucleotide triphosphate hydrolases"/>
    <property type="match status" value="2"/>
</dbReference>
<dbReference type="PANTHER" id="PTHR43581">
    <property type="entry name" value="ATP/GTP PHOSPHATASE"/>
    <property type="match status" value="1"/>
</dbReference>
<evidence type="ECO:0000313" key="2">
    <source>
        <dbReference type="EMBL" id="TCZ67501.1"/>
    </source>
</evidence>
<dbReference type="RefSeq" id="WP_131853453.1">
    <property type="nucleotide sequence ID" value="NZ_SKFH01000034.1"/>
</dbReference>
<accession>A0A4R4DXM3</accession>
<dbReference type="EMBL" id="SKFH01000034">
    <property type="protein sequence ID" value="TCZ67501.1"/>
    <property type="molecule type" value="Genomic_DNA"/>
</dbReference>
<dbReference type="InterPro" id="IPR027417">
    <property type="entry name" value="P-loop_NTPase"/>
</dbReference>
<sequence>MYIKKIEITNVRAIDRFVMEFAEGEEPGWHVLLGENGTGKSTIARSISAVLIGPEDIGHVRPNWDEWLKIGEESGTIELLMSFNDQWDKTAQTRPPADRTFTCQFTFLSNGRVKLETNASAKTRNPLKYSWSGNKGWFSAGYGPFRRLSGGDPIELRPFYSAPRAGAHLSMFGESVALTEALVWLKDLDRRRLKENEMNGWLTEADMDSGDAGKTLSLIRQFINTAGLLPFGALFQNINADGEPVFKDGFGNDIKIGQLSDGYRSVLSMVFELLRQLFLQYSLDRVFEISSSDNKISMVVSAPGVVIIDEVDVHLHPTWQSEIGQWFRQNFPNIQFIVTTHSPLICRAAERGSIWKLANPGGKERAHKLSKIDKDKLVYGDILDAYDTDAFGDDIERGKEGRSKLERYRKLTYKFRYGQKMTQIESRELAYLKTLFVSNAEN</sequence>
<dbReference type="Proteomes" id="UP000295164">
    <property type="component" value="Unassembled WGS sequence"/>
</dbReference>
<protein>
    <recommendedName>
        <fullName evidence="1">ATPase AAA-type core domain-containing protein</fullName>
    </recommendedName>
</protein>
<evidence type="ECO:0000259" key="1">
    <source>
        <dbReference type="Pfam" id="PF13304"/>
    </source>
</evidence>
<evidence type="ECO:0000313" key="3">
    <source>
        <dbReference type="Proteomes" id="UP000295164"/>
    </source>
</evidence>
<organism evidence="2 3">
    <name type="scientific">Flaviaesturariibacter aridisoli</name>
    <dbReference type="NCBI Taxonomy" id="2545761"/>
    <lineage>
        <taxon>Bacteria</taxon>
        <taxon>Pseudomonadati</taxon>
        <taxon>Bacteroidota</taxon>
        <taxon>Chitinophagia</taxon>
        <taxon>Chitinophagales</taxon>
        <taxon>Chitinophagaceae</taxon>
        <taxon>Flaviaestuariibacter</taxon>
    </lineage>
</organism>
<dbReference type="SUPFAM" id="SSF52540">
    <property type="entry name" value="P-loop containing nucleoside triphosphate hydrolases"/>
    <property type="match status" value="1"/>
</dbReference>
<proteinExistence type="predicted"/>
<dbReference type="GO" id="GO:0016887">
    <property type="term" value="F:ATP hydrolysis activity"/>
    <property type="evidence" value="ECO:0007669"/>
    <property type="project" value="InterPro"/>
</dbReference>
<dbReference type="AlphaFoldDB" id="A0A4R4DXM3"/>
<feature type="domain" description="ATPase AAA-type core" evidence="1">
    <location>
        <begin position="246"/>
        <end position="346"/>
    </location>
</feature>
<reference evidence="2 3" key="1">
    <citation type="submission" date="2019-03" db="EMBL/GenBank/DDBJ databases">
        <authorList>
            <person name="Kim M.K.M."/>
        </authorList>
    </citation>
    <scope>NUCLEOTIDE SEQUENCE [LARGE SCALE GENOMIC DNA]</scope>
    <source>
        <strain evidence="2 3">17J68-15</strain>
    </source>
</reference>
<gene>
    <name evidence="2" type="ORF">E0486_15590</name>
</gene>
<dbReference type="InterPro" id="IPR003959">
    <property type="entry name" value="ATPase_AAA_core"/>
</dbReference>
<dbReference type="OrthoDB" id="9805802at2"/>
<dbReference type="GO" id="GO:0005524">
    <property type="term" value="F:ATP binding"/>
    <property type="evidence" value="ECO:0007669"/>
    <property type="project" value="InterPro"/>
</dbReference>
<keyword evidence="3" id="KW-1185">Reference proteome</keyword>
<dbReference type="PANTHER" id="PTHR43581:SF2">
    <property type="entry name" value="EXCINUCLEASE ATPASE SUBUNIT"/>
    <property type="match status" value="1"/>
</dbReference>